<name>A0A3P7IMJ0_STRVU</name>
<gene>
    <name evidence="1" type="ORF">SVUK_LOCUS6124</name>
</gene>
<reference evidence="1 2" key="1">
    <citation type="submission" date="2018-11" db="EMBL/GenBank/DDBJ databases">
        <authorList>
            <consortium name="Pathogen Informatics"/>
        </authorList>
    </citation>
    <scope>NUCLEOTIDE SEQUENCE [LARGE SCALE GENOMIC DNA]</scope>
</reference>
<sequence>MYMRLLDQIAQRVQSLFKIVSETIESLCKRAQEVCAHARHNLRHGQQEACNDDYAKKHADIYATTFGTRCHSCKEDKGITLVNIYPRSQSVDNRYNHTLGTFGAAEGGSKFCNDKKCYDNVKAGYKLFDGEAPRKRDWLSLPCWHIAEAASRAKEEKQKVHSFLLQNAV</sequence>
<protein>
    <submittedName>
        <fullName evidence="1">Uncharacterized protein</fullName>
    </submittedName>
</protein>
<organism evidence="1 2">
    <name type="scientific">Strongylus vulgaris</name>
    <name type="common">Blood worm</name>
    <dbReference type="NCBI Taxonomy" id="40348"/>
    <lineage>
        <taxon>Eukaryota</taxon>
        <taxon>Metazoa</taxon>
        <taxon>Ecdysozoa</taxon>
        <taxon>Nematoda</taxon>
        <taxon>Chromadorea</taxon>
        <taxon>Rhabditida</taxon>
        <taxon>Rhabditina</taxon>
        <taxon>Rhabditomorpha</taxon>
        <taxon>Strongyloidea</taxon>
        <taxon>Strongylidae</taxon>
        <taxon>Strongylus</taxon>
    </lineage>
</organism>
<dbReference type="AlphaFoldDB" id="A0A3P7IMJ0"/>
<dbReference type="Proteomes" id="UP000270094">
    <property type="component" value="Unassembled WGS sequence"/>
</dbReference>
<keyword evidence="2" id="KW-1185">Reference proteome</keyword>
<accession>A0A3P7IMJ0</accession>
<dbReference type="EMBL" id="UYYB01018928">
    <property type="protein sequence ID" value="VDM71126.1"/>
    <property type="molecule type" value="Genomic_DNA"/>
</dbReference>
<evidence type="ECO:0000313" key="1">
    <source>
        <dbReference type="EMBL" id="VDM71126.1"/>
    </source>
</evidence>
<proteinExistence type="predicted"/>
<dbReference type="OrthoDB" id="5787503at2759"/>
<evidence type="ECO:0000313" key="2">
    <source>
        <dbReference type="Proteomes" id="UP000270094"/>
    </source>
</evidence>